<protein>
    <submittedName>
        <fullName evidence="1">Dit1 protein</fullName>
    </submittedName>
</protein>
<reference evidence="2" key="3">
    <citation type="journal article" date="2010" name="Genome Res.">
        <title>Population genomic sequencing of Coccidioides fungi reveals recent hybridization and transposon control.</title>
        <authorList>
            <person name="Neafsey D.E."/>
            <person name="Barker B.M."/>
            <person name="Sharpton T.J."/>
            <person name="Stajich J.E."/>
            <person name="Park D.J."/>
            <person name="Whiston E."/>
            <person name="Hung C.-Y."/>
            <person name="McMahan C."/>
            <person name="White J."/>
            <person name="Sykes S."/>
            <person name="Heiman D."/>
            <person name="Young S."/>
            <person name="Zeng Q."/>
            <person name="Abouelleil A."/>
            <person name="Aftuck L."/>
            <person name="Bessette D."/>
            <person name="Brown A."/>
            <person name="FitzGerald M."/>
            <person name="Lui A."/>
            <person name="Macdonald J.P."/>
            <person name="Priest M."/>
            <person name="Orbach M.J."/>
            <person name="Galgiani J.N."/>
            <person name="Kirkland T.N."/>
            <person name="Cole G.T."/>
            <person name="Birren B.W."/>
            <person name="Henn M.R."/>
            <person name="Taylor J.W."/>
            <person name="Rounsley S.D."/>
        </authorList>
    </citation>
    <scope>NUCLEOTIDE SEQUENCE [LARGE SCALE GENOMIC DNA]</scope>
    <source>
        <strain evidence="2">RMSCC 3488</strain>
    </source>
</reference>
<accession>A0A0J6F758</accession>
<dbReference type="PANTHER" id="PTHR37285">
    <property type="entry name" value="SPORE WALL MATURATION PROTEIN DIT1"/>
    <property type="match status" value="1"/>
</dbReference>
<organism evidence="1 2">
    <name type="scientific">Coccidioides posadasii RMSCC 3488</name>
    <dbReference type="NCBI Taxonomy" id="454284"/>
    <lineage>
        <taxon>Eukaryota</taxon>
        <taxon>Fungi</taxon>
        <taxon>Dikarya</taxon>
        <taxon>Ascomycota</taxon>
        <taxon>Pezizomycotina</taxon>
        <taxon>Eurotiomycetes</taxon>
        <taxon>Eurotiomycetidae</taxon>
        <taxon>Onygenales</taxon>
        <taxon>Onygenaceae</taxon>
        <taxon>Coccidioides</taxon>
    </lineage>
</organism>
<evidence type="ECO:0000313" key="2">
    <source>
        <dbReference type="Proteomes" id="UP000054567"/>
    </source>
</evidence>
<dbReference type="InterPro" id="IPR007817">
    <property type="entry name" value="Isocyanide_synthase_DIT1"/>
</dbReference>
<dbReference type="Proteomes" id="UP000054567">
    <property type="component" value="Unassembled WGS sequence"/>
</dbReference>
<gene>
    <name evidence="1" type="ORF">CPAG_02364</name>
</gene>
<dbReference type="OrthoDB" id="429813at2759"/>
<proteinExistence type="predicted"/>
<sequence length="551" mass="62368">MPTLNKGSSVYHSTYALYWRDSNGKLLAVEGNGSKEVRQAWPQLWEGLSASTTDRTTTKLPSGRQIDRFKIELGLPILSDGGRLESGGQTTQIRELQRSNGLTLGHVSSEQGNNSTNADLHTWFEEFLLLRTEFTPFNAISESNCEARRISVQISDLFDAKLRNCPPNDQWSSGGGREYFLNRVYGFVDKGLPVIFCLPAFPCKSSNPQKVGGTYPDAAEYYALVTMLEFLRAVSAIYKPGAILWLISDGHVFSDCIGVDDIKVDEYKDQLMEMYHEICPDEKSRGFIRFMGLKDIFLSDPDLTNRLSPAWMETVALAHPVETVLTDDAELCRKLMTDMCEPDRDYLRKLIQDQEPHALQLYRGLSRFMLGDLGSHKALTSLSTKQQKKLSSSVATEMILRNQAYSNLVELLFPNYVRLSIHAHDNRGPKFGINLFPKTMIRSIRSLETRHETHSSYDFHLPTPWHNSIIKVNGDEYMYVGRADIAHAGFDSPQFSGSWVSGPNGGHFSISSKEQPVAEKPAQEVYPKSGLFMFIQWVWFGITKPFWTLWQ</sequence>
<reference evidence="2" key="2">
    <citation type="journal article" date="2009" name="Genome Res.">
        <title>Comparative genomic analyses of the human fungal pathogens Coccidioides and their relatives.</title>
        <authorList>
            <person name="Sharpton T.J."/>
            <person name="Stajich J.E."/>
            <person name="Rounsley S.D."/>
            <person name="Gardner M.J."/>
            <person name="Wortman J.R."/>
            <person name="Jordar V.S."/>
            <person name="Maiti R."/>
            <person name="Kodira C.D."/>
            <person name="Neafsey D.E."/>
            <person name="Zeng Q."/>
            <person name="Hung C.-Y."/>
            <person name="McMahan C."/>
            <person name="Muszewska A."/>
            <person name="Grynberg M."/>
            <person name="Mandel M.A."/>
            <person name="Kellner E.M."/>
            <person name="Barker B.M."/>
            <person name="Galgiani J.N."/>
            <person name="Orbach M.J."/>
            <person name="Kirkland T.N."/>
            <person name="Cole G.T."/>
            <person name="Henn M.R."/>
            <person name="Birren B.W."/>
            <person name="Taylor J.W."/>
        </authorList>
    </citation>
    <scope>NUCLEOTIDE SEQUENCE [LARGE SCALE GENOMIC DNA]</scope>
    <source>
        <strain evidence="2">RMSCC 3488</strain>
    </source>
</reference>
<reference evidence="1 2" key="1">
    <citation type="submission" date="2007-06" db="EMBL/GenBank/DDBJ databases">
        <title>The Genome Sequence of Coccidioides posadasii RMSCC_3488.</title>
        <authorList>
            <consortium name="Coccidioides Genome Resources Consortium"/>
            <consortium name="The Broad Institute Genome Sequencing Platform"/>
            <person name="Henn M.R."/>
            <person name="Sykes S."/>
            <person name="Young S."/>
            <person name="Jaffe D."/>
            <person name="Berlin A."/>
            <person name="Alvarez P."/>
            <person name="Butler J."/>
            <person name="Gnerre S."/>
            <person name="Grabherr M."/>
            <person name="Mauceli E."/>
            <person name="Brockman W."/>
            <person name="Kodira C."/>
            <person name="Alvarado L."/>
            <person name="Zeng Q."/>
            <person name="Crawford M."/>
            <person name="Antoine C."/>
            <person name="Devon K."/>
            <person name="Galgiani J."/>
            <person name="Orsborn K."/>
            <person name="Lewis M.L."/>
            <person name="Nusbaum C."/>
            <person name="Galagan J."/>
            <person name="Birren B."/>
        </authorList>
    </citation>
    <scope>NUCLEOTIDE SEQUENCE [LARGE SCALE GENOMIC DNA]</scope>
    <source>
        <strain evidence="1 2">RMSCC 3488</strain>
    </source>
</reference>
<dbReference type="AlphaFoldDB" id="A0A0J6F758"/>
<evidence type="ECO:0000313" key="1">
    <source>
        <dbReference type="EMBL" id="KMM66023.1"/>
    </source>
</evidence>
<name>A0A0J6F758_COCPO</name>
<dbReference type="Pfam" id="PF05141">
    <property type="entry name" value="DIT1_PvcA"/>
    <property type="match status" value="1"/>
</dbReference>
<dbReference type="EMBL" id="DS268109">
    <property type="protein sequence ID" value="KMM66023.1"/>
    <property type="molecule type" value="Genomic_DNA"/>
</dbReference>
<dbReference type="PANTHER" id="PTHR37285:SF5">
    <property type="entry name" value="SPORE WALL MATURATION PROTEIN DIT1"/>
    <property type="match status" value="1"/>
</dbReference>
<dbReference type="VEuPathDB" id="FungiDB:CPAG_02364"/>